<protein>
    <recommendedName>
        <fullName evidence="8">Variable large protein</fullName>
    </recommendedName>
</protein>
<proteinExistence type="predicted"/>
<organism evidence="10 11">
    <name type="scientific">Borrelia miyamotoi</name>
    <dbReference type="NCBI Taxonomy" id="47466"/>
    <lineage>
        <taxon>Bacteria</taxon>
        <taxon>Pseudomonadati</taxon>
        <taxon>Spirochaetota</taxon>
        <taxon>Spirochaetia</taxon>
        <taxon>Spirochaetales</taxon>
        <taxon>Borreliaceae</taxon>
        <taxon>Borrelia</taxon>
    </lineage>
</organism>
<evidence type="ECO:0000256" key="4">
    <source>
        <dbReference type="ARBA" id="ARBA00023136"/>
    </source>
</evidence>
<evidence type="ECO:0000313" key="10">
    <source>
        <dbReference type="EMBL" id="WEG86388.1"/>
    </source>
</evidence>
<feature type="signal peptide" evidence="8">
    <location>
        <begin position="1"/>
        <end position="23"/>
    </location>
</feature>
<dbReference type="PROSITE" id="PS51257">
    <property type="entry name" value="PROKAR_LIPOPROTEIN"/>
    <property type="match status" value="1"/>
</dbReference>
<dbReference type="EMBL" id="CP117146">
    <property type="protein sequence ID" value="WEG86388.1"/>
    <property type="molecule type" value="Genomic_DNA"/>
</dbReference>
<dbReference type="RefSeq" id="WP_025444452.1">
    <property type="nucleotide sequence ID" value="NZ_CP024208.2"/>
</dbReference>
<dbReference type="InterPro" id="IPR000680">
    <property type="entry name" value="Borrelia_lipo"/>
</dbReference>
<feature type="region of interest" description="Disordered" evidence="9">
    <location>
        <begin position="167"/>
        <end position="199"/>
    </location>
</feature>
<comment type="function">
    <text evidence="1 8">The Vlp and Vsp proteins are antigenically distinct proteins, only one vlp or vsp gene is transcriptionally active at any one time. Switching between these genes is a mechanism of host immune response evasion.</text>
</comment>
<dbReference type="Proteomes" id="UP000291995">
    <property type="component" value="Plasmid pYekat-76-lp24-1"/>
</dbReference>
<name>A0AAQ3HFY5_9SPIR</name>
<geneLocation type="plasmid" evidence="10 11">
    <name>pYekat-76-lp24-1</name>
</geneLocation>
<keyword evidence="6 8" id="KW-0998">Cell outer membrane</keyword>
<accession>A0AAQ3HFY5</accession>
<evidence type="ECO:0000256" key="8">
    <source>
        <dbReference type="RuleBase" id="RU363105"/>
    </source>
</evidence>
<dbReference type="AlphaFoldDB" id="A0AAQ3HFY5"/>
<evidence type="ECO:0000256" key="5">
    <source>
        <dbReference type="ARBA" id="ARBA00023139"/>
    </source>
</evidence>
<evidence type="ECO:0000256" key="6">
    <source>
        <dbReference type="ARBA" id="ARBA00023237"/>
    </source>
</evidence>
<feature type="chain" id="PRO_5042672315" description="Variable large protein" evidence="8">
    <location>
        <begin position="24"/>
        <end position="358"/>
    </location>
</feature>
<reference evidence="10" key="1">
    <citation type="submission" date="2022-12" db="EMBL/GenBank/DDBJ databases">
        <title>B. miyamotoi WGS.</title>
        <authorList>
            <person name="Kuleshov K.V."/>
            <person name="Hoornstra D."/>
            <person name="Hovius J.W."/>
            <person name="Platonov A.E."/>
            <person name="Telford S.R. III."/>
        </authorList>
    </citation>
    <scope>NUCLEOTIDE SEQUENCE</scope>
    <source>
        <strain evidence="10">Yekat-76</strain>
        <plasmid evidence="10">pYekat-76-lp24-1</plasmid>
    </source>
</reference>
<dbReference type="GO" id="GO:0009279">
    <property type="term" value="C:cell outer membrane"/>
    <property type="evidence" value="ECO:0007669"/>
    <property type="project" value="UniProtKB-SubCell"/>
</dbReference>
<sequence length="358" mass="36868">MKKRKTLSAIIMTLFLIIGCNNGGGEDPQKVFLTSIANLGKGFLDVFVTFGDMVTGAFGIKAETKKSDIGQYFIDIERTMTSVKNKLNTVVTENGNYPKVKEVVDQFITGTLDKIAKGAKTAASGATDGASIGEVVKSNAGTSVDATSVNALVKGIKEIVDLVIKDGNGQTDKTKPVDDDKKNIGKLFGGKNSDANGGAEEKHVASASASIGAVSGADILKAIAAANADAKKDGKVNEATDASSLALAKGTSTDNEDQLGDSAKKDAIIAAGISLRAMAKDGKFVVKDTAENKTEAESAKGVAASAVGKTLSTLIIAIRNTVDDGLKKINEVLATVKQEDKSAEVTNTSEATASSVSN</sequence>
<evidence type="ECO:0000256" key="3">
    <source>
        <dbReference type="ARBA" id="ARBA00022729"/>
    </source>
</evidence>
<dbReference type="Pfam" id="PF00921">
    <property type="entry name" value="Lipoprotein_2"/>
    <property type="match status" value="1"/>
</dbReference>
<gene>
    <name evidence="10" type="ORF">EZU67_004940</name>
</gene>
<evidence type="ECO:0000256" key="7">
    <source>
        <dbReference type="ARBA" id="ARBA00023288"/>
    </source>
</evidence>
<evidence type="ECO:0000256" key="2">
    <source>
        <dbReference type="ARBA" id="ARBA00004459"/>
    </source>
</evidence>
<keyword evidence="3 8" id="KW-0732">Signal</keyword>
<keyword evidence="5 8" id="KW-0564">Palmitate</keyword>
<feature type="compositionally biased region" description="Basic and acidic residues" evidence="9">
    <location>
        <begin position="172"/>
        <end position="183"/>
    </location>
</feature>
<keyword evidence="4 8" id="KW-0472">Membrane</keyword>
<keyword evidence="7 8" id="KW-0449">Lipoprotein</keyword>
<comment type="subcellular location">
    <subcellularLocation>
        <location evidence="2 8">Cell outer membrane</location>
        <topology evidence="2 8">Lipid-anchor</topology>
    </subcellularLocation>
</comment>
<evidence type="ECO:0000313" key="11">
    <source>
        <dbReference type="Proteomes" id="UP000291995"/>
    </source>
</evidence>
<evidence type="ECO:0000256" key="9">
    <source>
        <dbReference type="SAM" id="MobiDB-lite"/>
    </source>
</evidence>
<keyword evidence="10" id="KW-0614">Plasmid</keyword>
<dbReference type="SUPFAM" id="SSF74748">
    <property type="entry name" value="Variable surface antigen VlsE"/>
    <property type="match status" value="1"/>
</dbReference>
<evidence type="ECO:0000256" key="1">
    <source>
        <dbReference type="ARBA" id="ARBA00003932"/>
    </source>
</evidence>